<dbReference type="Proteomes" id="UP000812013">
    <property type="component" value="Unassembled WGS sequence"/>
</dbReference>
<feature type="transmembrane region" description="Helical" evidence="1">
    <location>
        <begin position="63"/>
        <end position="82"/>
    </location>
</feature>
<feature type="transmembrane region" description="Helical" evidence="1">
    <location>
        <begin position="223"/>
        <end position="248"/>
    </location>
</feature>
<feature type="transmembrane region" description="Helical" evidence="1">
    <location>
        <begin position="304"/>
        <end position="330"/>
    </location>
</feature>
<keyword evidence="1" id="KW-1133">Transmembrane helix</keyword>
<protein>
    <recommendedName>
        <fullName evidence="4">ABC transporter permease</fullName>
    </recommendedName>
</protein>
<gene>
    <name evidence="2" type="ORF">GPJ59_32160</name>
</gene>
<evidence type="ECO:0000256" key="1">
    <source>
        <dbReference type="SAM" id="Phobius"/>
    </source>
</evidence>
<dbReference type="EMBL" id="WTFF01000389">
    <property type="protein sequence ID" value="MBW5486391.1"/>
    <property type="molecule type" value="Genomic_DNA"/>
</dbReference>
<feature type="transmembrane region" description="Helical" evidence="1">
    <location>
        <begin position="268"/>
        <end position="292"/>
    </location>
</feature>
<name>A0ABS6ZFK5_9ACTN</name>
<keyword evidence="3" id="KW-1185">Reference proteome</keyword>
<comment type="caution">
    <text evidence="2">The sequence shown here is derived from an EMBL/GenBank/DDBJ whole genome shotgun (WGS) entry which is preliminary data.</text>
</comment>
<reference evidence="2 3" key="1">
    <citation type="submission" date="2019-12" db="EMBL/GenBank/DDBJ databases">
        <title>Genome sequence of Streptomyces bambusae.</title>
        <authorList>
            <person name="Bansal K."/>
            <person name="Choksket S."/>
            <person name="Korpole S."/>
            <person name="Patil P.B."/>
        </authorList>
    </citation>
    <scope>NUCLEOTIDE SEQUENCE [LARGE SCALE GENOMIC DNA]</scope>
    <source>
        <strain evidence="2 3">SK60</strain>
    </source>
</reference>
<evidence type="ECO:0008006" key="4">
    <source>
        <dbReference type="Google" id="ProtNLM"/>
    </source>
</evidence>
<organism evidence="2 3">
    <name type="scientific">Streptomyces bambusae</name>
    <dbReference type="NCBI Taxonomy" id="1550616"/>
    <lineage>
        <taxon>Bacteria</taxon>
        <taxon>Bacillati</taxon>
        <taxon>Actinomycetota</taxon>
        <taxon>Actinomycetes</taxon>
        <taxon>Kitasatosporales</taxon>
        <taxon>Streptomycetaceae</taxon>
        <taxon>Streptomyces</taxon>
    </lineage>
</organism>
<dbReference type="PROSITE" id="PS51257">
    <property type="entry name" value="PROKAR_LIPOPROTEIN"/>
    <property type="match status" value="1"/>
</dbReference>
<feature type="transmembrane region" description="Helical" evidence="1">
    <location>
        <begin position="191"/>
        <end position="211"/>
    </location>
</feature>
<proteinExistence type="predicted"/>
<sequence length="371" mass="38016">MARPAVAGRIRLLGGALAAAGATVLACGTSVPAVTGVAAWSGPWGWAGAAVATAARHGSPLAWAAGLGCLAACAAAALRAAVRAVAAVPTDALLARARTGREVTQGATLLDLRALTLVLQSAGGRRRRTARLPMPSARWAVPLWRDAVVLLRHPWRPVLACAALIAGFAQFRVVADWLAEPGHGAVGPLKAAFVGLLLVVPPYLAAVALAEPAYQDTDRPRRALLLPLSPGVLALSHLAVPVAFLWAAGGAGWVAALLSGPPSGPLGAYATALLLAGPALVGTTLVGAYRGAPRYDLLALSLDWYAAVPFVLWRLAPVLAAAFVVAPYLWHAAYDPSAGPDADTLWLAVRSAAVLAWAARRVGRQARELCG</sequence>
<dbReference type="RefSeq" id="WP_219671464.1">
    <property type="nucleotide sequence ID" value="NZ_WTFF01000389.1"/>
</dbReference>
<feature type="transmembrane region" description="Helical" evidence="1">
    <location>
        <begin position="158"/>
        <end position="179"/>
    </location>
</feature>
<keyword evidence="1" id="KW-0812">Transmembrane</keyword>
<accession>A0ABS6ZFK5</accession>
<evidence type="ECO:0000313" key="2">
    <source>
        <dbReference type="EMBL" id="MBW5486391.1"/>
    </source>
</evidence>
<keyword evidence="1" id="KW-0472">Membrane</keyword>
<evidence type="ECO:0000313" key="3">
    <source>
        <dbReference type="Proteomes" id="UP000812013"/>
    </source>
</evidence>